<name>A0A1G5ADR1_9BACT</name>
<sequence length="1286" mass="143489">MDNVTEALPTQPEPYDPILAVADAALAGTTITHETNDPILAVADEAGVEMITPEAKERAFVSLKGPRSRFTTNKKSYKTRSLKAQARREDQEQMGAMWEDTALARVVQAEMRDWERAAEMGYDESIVGMYAQKKAPVPTNEKLTLRQQFIKEIVAGSLDAPVSVAGAAPGIFTMNPLAALGGAGAAPATLRQWLIDEYTLEPEVSQMELGERLQRSLWEGTKAGAVSMAGGKAGEKMGTAVKGVWGATAGRLAQIPTELVAGTTAHSIVMNGGLPTMEDFRMSAISLAAGHATHAAGAPLRNQMADARLRQKSHMEAKLMHIYEETGLHPNAVMKMAREDETLRAQLVSAHEGVPDALMGGPREKIDTGERPTRDLKEDVKGVKQWAEDKFVDDLGPIRRFVDEVEGKGAAAELDAKRNPYKQARVARGWMGKVEHIMEHGGWDLKTGDTDGTKGMLQILRNAHNPEAGKSLQGFAEYLVSRRAVELEKRAHKSRRKLRQEVRDLRRRMAENVGNKAEYSKLSKRMGKLQSEMQGKLDAKNANEVTGFRQYDLKEVIKRGDALYKHDAADFRALNSSVLKMQHEAGFLSKSEWNRIKNANQEYVPFKRLMDDMVKLGPKFDAEGKPLKTIEGSGRPLTNVLQQWAVDLQSTFRAIEHNRVVNMLADTDIKGATIKRLKLGKDHDAVSEVANRMGIKRSEVTAVDLMEATHGKESSVIYGYRDGKRYAYEVPEGIARAMNNLTGREWSPKSPGGRFLHKILKAPATLLRGGATSSPDFMAANVVRDISSAFAFSENGNRHIRSFAEGAYHAMKTTNTYKEWLRSGGAMGNLSSEHLGHLQGDVYRSLSERTLHNTVDMKKLWTIYQKIGGTAESATRVGEFIQAGRKGASLTERAYQSRDISLDFGKAGSWGRYINDLVAFHNAGIQSMAKLHHAFKRDPQGTALRVFGVVTLPSIVINTLFGDDERVKEVPQWERDLYWVLPIGDYLVRIPKPHEVGIIFGSSFERGLDAMRREDPHAWDGFRNSIMEKFGLSISPTIAEPYIESLTNHSFFTGNNLVPHYMEDVLPEFQRTTYTSATARKISSVIARGAEALGYDHGEGTVSPIMIDNLVQSWTAGMGRYATMGLDHFLRPKEEVPPEWRMEDLPVVRAFMIRSPKSSSRSMDAFMKRHKKAVRSWTTADGLLKAMDFENYNLVMNDQRWVKLDGIYDTIVTLRGLAYRIHNAKDGEFGLHGKELAHFKTEQLEEIYKQITMMGQCGLTAYDKLDQQIEQLKEWQWLNMKPSQTH</sequence>
<evidence type="ECO:0000259" key="3">
    <source>
        <dbReference type="Pfam" id="PF18857"/>
    </source>
</evidence>
<dbReference type="STRING" id="419481.SAMN05216233_10183"/>
<keyword evidence="5" id="KW-1185">Reference proteome</keyword>
<dbReference type="EMBL" id="FMUX01000001">
    <property type="protein sequence ID" value="SCX75989.1"/>
    <property type="molecule type" value="Genomic_DNA"/>
</dbReference>
<evidence type="ECO:0000313" key="5">
    <source>
        <dbReference type="Proteomes" id="UP000198870"/>
    </source>
</evidence>
<feature type="compositionally biased region" description="Basic and acidic residues" evidence="2">
    <location>
        <begin position="362"/>
        <end position="374"/>
    </location>
</feature>
<evidence type="ECO:0000313" key="4">
    <source>
        <dbReference type="EMBL" id="SCX75989.1"/>
    </source>
</evidence>
<evidence type="ECO:0000256" key="2">
    <source>
        <dbReference type="SAM" id="MobiDB-lite"/>
    </source>
</evidence>
<gene>
    <name evidence="4" type="ORF">SAMN05216233_10183</name>
</gene>
<protein>
    <recommendedName>
        <fullName evidence="3">Large polyvalent protein associated domain-containing protein</fullName>
    </recommendedName>
</protein>
<dbReference type="InterPro" id="IPR040561">
    <property type="entry name" value="LPD38"/>
</dbReference>
<dbReference type="RefSeq" id="WP_092207150.1">
    <property type="nucleotide sequence ID" value="NZ_FMUX01000001.1"/>
</dbReference>
<dbReference type="Pfam" id="PF18857">
    <property type="entry name" value="LPD38"/>
    <property type="match status" value="1"/>
</dbReference>
<evidence type="ECO:0000256" key="1">
    <source>
        <dbReference type="SAM" id="Coils"/>
    </source>
</evidence>
<dbReference type="OrthoDB" id="8019720at2"/>
<accession>A0A1G5ADR1</accession>
<keyword evidence="1" id="KW-0175">Coiled coil</keyword>
<proteinExistence type="predicted"/>
<dbReference type="Proteomes" id="UP000198870">
    <property type="component" value="Unassembled WGS sequence"/>
</dbReference>
<feature type="coiled-coil region" evidence="1">
    <location>
        <begin position="484"/>
        <end position="515"/>
    </location>
</feature>
<reference evidence="4 5" key="1">
    <citation type="submission" date="2016-10" db="EMBL/GenBank/DDBJ databases">
        <authorList>
            <person name="de Groot N.N."/>
        </authorList>
    </citation>
    <scope>NUCLEOTIDE SEQUENCE [LARGE SCALE GENOMIC DNA]</scope>
    <source>
        <strain evidence="4 5">AA1</strain>
    </source>
</reference>
<organism evidence="4 5">
    <name type="scientific">Desulfoluna spongiiphila</name>
    <dbReference type="NCBI Taxonomy" id="419481"/>
    <lineage>
        <taxon>Bacteria</taxon>
        <taxon>Pseudomonadati</taxon>
        <taxon>Thermodesulfobacteriota</taxon>
        <taxon>Desulfobacteria</taxon>
        <taxon>Desulfobacterales</taxon>
        <taxon>Desulfolunaceae</taxon>
        <taxon>Desulfoluna</taxon>
    </lineage>
</organism>
<feature type="domain" description="Large polyvalent protein associated" evidence="3">
    <location>
        <begin position="964"/>
        <end position="1148"/>
    </location>
</feature>
<feature type="region of interest" description="Disordered" evidence="2">
    <location>
        <begin position="354"/>
        <end position="374"/>
    </location>
</feature>